<dbReference type="PANTHER" id="PTHR36441">
    <property type="entry name" value="HYPOTHETICAL CYTOSOLIC PROTEIN"/>
    <property type="match status" value="1"/>
</dbReference>
<dbReference type="InterPro" id="IPR007546">
    <property type="entry name" value="DUF503"/>
</dbReference>
<organism evidence="1">
    <name type="scientific">marine sediment metagenome</name>
    <dbReference type="NCBI Taxonomy" id="412755"/>
    <lineage>
        <taxon>unclassified sequences</taxon>
        <taxon>metagenomes</taxon>
        <taxon>ecological metagenomes</taxon>
    </lineage>
</organism>
<accession>X0RQ91</accession>
<proteinExistence type="predicted"/>
<sequence>MIVGACEIDLWIPGSGSLKQKRYAIKSLKERIKNRFNVSVAEVDDHDLWQRGRLGVVIASVDTRYAHQVLSKVIDYVRGDGRVELLDYTIEMR</sequence>
<evidence type="ECO:0008006" key="2">
    <source>
        <dbReference type="Google" id="ProtNLM"/>
    </source>
</evidence>
<dbReference type="Gene3D" id="3.30.70.1120">
    <property type="entry name" value="TT1725-like"/>
    <property type="match status" value="1"/>
</dbReference>
<evidence type="ECO:0000313" key="1">
    <source>
        <dbReference type="EMBL" id="GAF71004.1"/>
    </source>
</evidence>
<dbReference type="EMBL" id="BARS01005285">
    <property type="protein sequence ID" value="GAF71004.1"/>
    <property type="molecule type" value="Genomic_DNA"/>
</dbReference>
<dbReference type="Pfam" id="PF04456">
    <property type="entry name" value="DUF503"/>
    <property type="match status" value="1"/>
</dbReference>
<dbReference type="SUPFAM" id="SSF103007">
    <property type="entry name" value="Hypothetical protein TT1725"/>
    <property type="match status" value="1"/>
</dbReference>
<name>X0RQ91_9ZZZZ</name>
<dbReference type="AlphaFoldDB" id="X0RQ91"/>
<protein>
    <recommendedName>
        <fullName evidence="2">YlxP-like protein</fullName>
    </recommendedName>
</protein>
<dbReference type="InterPro" id="IPR036746">
    <property type="entry name" value="TT1725-like_sf"/>
</dbReference>
<comment type="caution">
    <text evidence="1">The sequence shown here is derived from an EMBL/GenBank/DDBJ whole genome shotgun (WGS) entry which is preliminary data.</text>
</comment>
<dbReference type="PANTHER" id="PTHR36441:SF1">
    <property type="entry name" value="DUF503 DOMAIN-CONTAINING PROTEIN"/>
    <property type="match status" value="1"/>
</dbReference>
<reference evidence="1" key="1">
    <citation type="journal article" date="2014" name="Front. Microbiol.">
        <title>High frequency of phylogenetically diverse reductive dehalogenase-homologous genes in deep subseafloor sedimentary metagenomes.</title>
        <authorList>
            <person name="Kawai M."/>
            <person name="Futagami T."/>
            <person name="Toyoda A."/>
            <person name="Takaki Y."/>
            <person name="Nishi S."/>
            <person name="Hori S."/>
            <person name="Arai W."/>
            <person name="Tsubouchi T."/>
            <person name="Morono Y."/>
            <person name="Uchiyama I."/>
            <person name="Ito T."/>
            <person name="Fujiyama A."/>
            <person name="Inagaki F."/>
            <person name="Takami H."/>
        </authorList>
    </citation>
    <scope>NUCLEOTIDE SEQUENCE</scope>
    <source>
        <strain evidence="1">Expedition CK06-06</strain>
    </source>
</reference>
<gene>
    <name evidence="1" type="ORF">S01H1_10349</name>
</gene>